<dbReference type="InterPro" id="IPR027417">
    <property type="entry name" value="P-loop_NTPase"/>
</dbReference>
<dbReference type="OrthoDB" id="9802848at2"/>
<protein>
    <recommendedName>
        <fullName evidence="2">Helicase ATP-binding domain-containing protein</fullName>
    </recommendedName>
</protein>
<evidence type="ECO:0000313" key="3">
    <source>
        <dbReference type="EMBL" id="KSU85169.1"/>
    </source>
</evidence>
<dbReference type="RefSeq" id="WP_061969662.1">
    <property type="nucleotide sequence ID" value="NZ_FMAV01000001.1"/>
</dbReference>
<name>A0A0V8JE39_9BACL</name>
<comment type="caution">
    <text evidence="3">The sequence shown here is derived from an EMBL/GenBank/DDBJ whole genome shotgun (WGS) entry which is preliminary data.</text>
</comment>
<dbReference type="PROSITE" id="PS51192">
    <property type="entry name" value="HELICASE_ATP_BIND_1"/>
    <property type="match status" value="1"/>
</dbReference>
<dbReference type="GO" id="GO:0005524">
    <property type="term" value="F:ATP binding"/>
    <property type="evidence" value="ECO:0007669"/>
    <property type="project" value="InterPro"/>
</dbReference>
<dbReference type="InterPro" id="IPR038718">
    <property type="entry name" value="SNF2-like_sf"/>
</dbReference>
<dbReference type="Pfam" id="PF00176">
    <property type="entry name" value="SNF2-rel_dom"/>
    <property type="match status" value="1"/>
</dbReference>
<feature type="domain" description="Helicase ATP-binding" evidence="2">
    <location>
        <begin position="133"/>
        <end position="309"/>
    </location>
</feature>
<dbReference type="InterPro" id="IPR014001">
    <property type="entry name" value="Helicase_ATP-bd"/>
</dbReference>
<evidence type="ECO:0000259" key="2">
    <source>
        <dbReference type="PROSITE" id="PS51192"/>
    </source>
</evidence>
<dbReference type="PANTHER" id="PTHR10799">
    <property type="entry name" value="SNF2/RAD54 HELICASE FAMILY"/>
    <property type="match status" value="1"/>
</dbReference>
<dbReference type="CDD" id="cd18793">
    <property type="entry name" value="SF2_C_SNF"/>
    <property type="match status" value="1"/>
</dbReference>
<evidence type="ECO:0000313" key="4">
    <source>
        <dbReference type="Proteomes" id="UP000054099"/>
    </source>
</evidence>
<dbReference type="EMBL" id="LNQN01000001">
    <property type="protein sequence ID" value="KSU85169.1"/>
    <property type="molecule type" value="Genomic_DNA"/>
</dbReference>
<sequence>MDKLIISSEKNKVYLQGNIYKILNKRHLHHISRVFNGEIESNKITIGNLQDDELIISKLSDFLKRKNISYDLDQESDDRLKDLYQEEKNFREFSMKAKSIWNNVINLNEFSDFQNVLHKNMERKLYPLQLLSAFHLAYSQNACNFSVPGAGKTSIVYGAFSYLNSLEKDHPKFVDKILVIGPLSAFGPWESEFEECFGTEIDAKRISGVNLNNQRKKTYFFSRNPSDLTLISYQGVINQKENIEYFLKNNNVMVVLDEAHKIKNTSGGQIAESILSIAPYCKGRVVLTGTPAPNGYRDLYNLFKFIWPKKDVIRFSPIQLDDMTKSITDARINVLIDNLSPYFVRIKKSDLGLPEKIEHPPIIVEMDERQKWIYETIEKKYIESFKNEESDYNDTFLSKVKKAKLIRLLQAATNPKLLNKPIIDEFGNDFSFRDIDIIDQKFIQEVLSYVEDKIVPAKFLKAYEIIKNIIDNKEKVIVWAVFINTILEFQEFLISKGVNCKILYGKTPIESEDMAEDIETRESIIRDFHDENSDFSVIIANPFAVAESISLHKACHNALYLERNFDAARFIQSKDRIHRYGLDPNIETNYFYLMANNSIDETINTKLIEKENLIIRVTESQDIPLFLNLEDDTENDIKALIKDYERRSKKPS</sequence>
<proteinExistence type="predicted"/>
<dbReference type="Gene3D" id="3.40.50.300">
    <property type="entry name" value="P-loop containing nucleotide triphosphate hydrolases"/>
    <property type="match status" value="1"/>
</dbReference>
<dbReference type="Proteomes" id="UP000054099">
    <property type="component" value="Unassembled WGS sequence"/>
</dbReference>
<keyword evidence="4" id="KW-1185">Reference proteome</keyword>
<dbReference type="AlphaFoldDB" id="A0A0V8JE39"/>
<reference evidence="3 4" key="1">
    <citation type="journal article" date="2014" name="Antonie Van Leeuwenhoek">
        <title>Fictibacillus enclensis sp. nov., isolated from marine sediment.</title>
        <authorList>
            <person name="Dastager S.G."/>
            <person name="Mawlankar R."/>
            <person name="Srinivasan K."/>
            <person name="Tang S.K."/>
            <person name="Lee J.C."/>
            <person name="Ramana V.V."/>
            <person name="Shouche Y.S."/>
        </authorList>
    </citation>
    <scope>NUCLEOTIDE SEQUENCE [LARGE SCALE GENOMIC DNA]</scope>
    <source>
        <strain evidence="3 4">NIO-1003</strain>
    </source>
</reference>
<dbReference type="SUPFAM" id="SSF52540">
    <property type="entry name" value="P-loop containing nucleoside triphosphate hydrolases"/>
    <property type="match status" value="2"/>
</dbReference>
<accession>A0A0V8JE39</accession>
<dbReference type="Gene3D" id="3.40.50.10810">
    <property type="entry name" value="Tandem AAA-ATPase domain"/>
    <property type="match status" value="1"/>
</dbReference>
<keyword evidence="1" id="KW-0378">Hydrolase</keyword>
<dbReference type="InterPro" id="IPR049730">
    <property type="entry name" value="SNF2/RAD54-like_C"/>
</dbReference>
<dbReference type="GO" id="GO:0016787">
    <property type="term" value="F:hydrolase activity"/>
    <property type="evidence" value="ECO:0007669"/>
    <property type="project" value="UniProtKB-KW"/>
</dbReference>
<evidence type="ECO:0000256" key="1">
    <source>
        <dbReference type="ARBA" id="ARBA00022801"/>
    </source>
</evidence>
<dbReference type="InterPro" id="IPR000330">
    <property type="entry name" value="SNF2_N"/>
</dbReference>
<dbReference type="SMART" id="SM00487">
    <property type="entry name" value="DEXDc"/>
    <property type="match status" value="1"/>
</dbReference>
<gene>
    <name evidence="3" type="ORF">AS030_06530</name>
</gene>
<organism evidence="3 4">
    <name type="scientific">Fictibacillus enclensis</name>
    <dbReference type="NCBI Taxonomy" id="1017270"/>
    <lineage>
        <taxon>Bacteria</taxon>
        <taxon>Bacillati</taxon>
        <taxon>Bacillota</taxon>
        <taxon>Bacilli</taxon>
        <taxon>Bacillales</taxon>
        <taxon>Fictibacillaceae</taxon>
        <taxon>Fictibacillus</taxon>
    </lineage>
</organism>